<dbReference type="InterPro" id="IPR032675">
    <property type="entry name" value="LRR_dom_sf"/>
</dbReference>
<organism evidence="3 4">
    <name type="scientific">Dinothrombium tinctorium</name>
    <dbReference type="NCBI Taxonomy" id="1965070"/>
    <lineage>
        <taxon>Eukaryota</taxon>
        <taxon>Metazoa</taxon>
        <taxon>Ecdysozoa</taxon>
        <taxon>Arthropoda</taxon>
        <taxon>Chelicerata</taxon>
        <taxon>Arachnida</taxon>
        <taxon>Acari</taxon>
        <taxon>Acariformes</taxon>
        <taxon>Trombidiformes</taxon>
        <taxon>Prostigmata</taxon>
        <taxon>Anystina</taxon>
        <taxon>Parasitengona</taxon>
        <taxon>Trombidioidea</taxon>
        <taxon>Trombidiidae</taxon>
        <taxon>Dinothrombium</taxon>
    </lineage>
</organism>
<dbReference type="AlphaFoldDB" id="A0A3S3RNC6"/>
<dbReference type="Gene3D" id="3.80.10.10">
    <property type="entry name" value="Ribonuclease Inhibitor"/>
    <property type="match status" value="1"/>
</dbReference>
<reference evidence="3 4" key="1">
    <citation type="journal article" date="2018" name="Gigascience">
        <title>Genomes of trombidid mites reveal novel predicted allergens and laterally-transferred genes associated with secondary metabolism.</title>
        <authorList>
            <person name="Dong X."/>
            <person name="Chaisiri K."/>
            <person name="Xia D."/>
            <person name="Armstrong S.D."/>
            <person name="Fang Y."/>
            <person name="Donnelly M.J."/>
            <person name="Kadowaki T."/>
            <person name="McGarry J.W."/>
            <person name="Darby A.C."/>
            <person name="Makepeace B.L."/>
        </authorList>
    </citation>
    <scope>NUCLEOTIDE SEQUENCE [LARGE SCALE GENOMIC DNA]</scope>
    <source>
        <strain evidence="3">UoL-WK</strain>
    </source>
</reference>
<gene>
    <name evidence="3" type="ORF">B4U79_18498</name>
    <name evidence="2" type="ORF">B4U79_18523</name>
    <name evidence="1" type="ORF">B4U79_18556</name>
</gene>
<dbReference type="EMBL" id="NCKU01007864">
    <property type="protein sequence ID" value="RWS02329.1"/>
    <property type="molecule type" value="Genomic_DNA"/>
</dbReference>
<sequence>MCLSLIDVKHLNFIGNKYCDANDYFFGCSHFKYTLKVNTPENVISLLYKCKHIESISLFGFSNRESLRNLIEAIGDCVEQLKRFTLYYCGIENKHLIKLIEKQPSLEYLRINNGMNTELINYIKTNCLNLRELLFDNSSTFELKPFQQALISYGLFVDDCSSTGTQRLYLLSQTSKKSLKNIAIEVVNSSEKIDFPRCLSTFENLSSIRLSFYEVYEWESYIWRFHFWMKLEIFDLYVNFENGFYFDDSAFLSLAHNCPRLKVLALRWMRFGTEMNESMPLQISDLSLLALSETLKDLRVLHLTQAPYITDQSVISLKKLEKLEQLQLHCCRNVTDNCVATLVQHLQNLCVIGISSRLFFEKTLNAIRAKSDLSPHRKFYALFLHLVSNKWEKQIFDSIANNLMLFSIRDTSLTFYNHPKWCNLFCFAADHINDHFSWKHNVD</sequence>
<name>A0A3S3RNC6_9ACAR</name>
<dbReference type="GO" id="GO:0019005">
    <property type="term" value="C:SCF ubiquitin ligase complex"/>
    <property type="evidence" value="ECO:0007669"/>
    <property type="project" value="TreeGrafter"/>
</dbReference>
<evidence type="ECO:0000313" key="4">
    <source>
        <dbReference type="Proteomes" id="UP000285301"/>
    </source>
</evidence>
<protein>
    <submittedName>
        <fullName evidence="3">Uncharacterized protein</fullName>
    </submittedName>
</protein>
<dbReference type="Proteomes" id="UP000285301">
    <property type="component" value="Unassembled WGS sequence"/>
</dbReference>
<proteinExistence type="predicted"/>
<keyword evidence="4" id="KW-1185">Reference proteome</keyword>
<reference evidence="3" key="2">
    <citation type="submission" date="2018-11" db="EMBL/GenBank/DDBJ databases">
        <title>Trombidioid mite genomics.</title>
        <authorList>
            <person name="Dong X."/>
        </authorList>
    </citation>
    <scope>NUCLEOTIDE SEQUENCE</scope>
    <source>
        <strain evidence="3">UoL-WK</strain>
    </source>
</reference>
<accession>A0A3S3RNC6</accession>
<dbReference type="PANTHER" id="PTHR13318">
    <property type="entry name" value="PARTNER OF PAIRED, ISOFORM B-RELATED"/>
    <property type="match status" value="1"/>
</dbReference>
<dbReference type="GO" id="GO:0031146">
    <property type="term" value="P:SCF-dependent proteasomal ubiquitin-dependent protein catabolic process"/>
    <property type="evidence" value="ECO:0007669"/>
    <property type="project" value="TreeGrafter"/>
</dbReference>
<dbReference type="PANTHER" id="PTHR13318:SF247">
    <property type="entry name" value="GH16156P"/>
    <property type="match status" value="1"/>
</dbReference>
<dbReference type="EMBL" id="NCKU01009016">
    <property type="protein sequence ID" value="RWS01537.1"/>
    <property type="molecule type" value="Genomic_DNA"/>
</dbReference>
<evidence type="ECO:0000313" key="2">
    <source>
        <dbReference type="EMBL" id="RWS02121.1"/>
    </source>
</evidence>
<evidence type="ECO:0000313" key="1">
    <source>
        <dbReference type="EMBL" id="RWS01537.1"/>
    </source>
</evidence>
<evidence type="ECO:0000313" key="3">
    <source>
        <dbReference type="EMBL" id="RWS02329.1"/>
    </source>
</evidence>
<dbReference type="SUPFAM" id="SSF52047">
    <property type="entry name" value="RNI-like"/>
    <property type="match status" value="2"/>
</dbReference>
<comment type="caution">
    <text evidence="3">The sequence shown here is derived from an EMBL/GenBank/DDBJ whole genome shotgun (WGS) entry which is preliminary data.</text>
</comment>
<dbReference type="STRING" id="1965070.A0A3S3RNC6"/>
<dbReference type="EMBL" id="NCKU01008127">
    <property type="protein sequence ID" value="RWS02121.1"/>
    <property type="molecule type" value="Genomic_DNA"/>
</dbReference>